<accession>A0A9N9Y4G6</accession>
<gene>
    <name evidence="1" type="ORF">CBYS24578_00012393</name>
</gene>
<organism evidence="1 2">
    <name type="scientific">Clonostachys byssicola</name>
    <dbReference type="NCBI Taxonomy" id="160290"/>
    <lineage>
        <taxon>Eukaryota</taxon>
        <taxon>Fungi</taxon>
        <taxon>Dikarya</taxon>
        <taxon>Ascomycota</taxon>
        <taxon>Pezizomycotina</taxon>
        <taxon>Sordariomycetes</taxon>
        <taxon>Hypocreomycetidae</taxon>
        <taxon>Hypocreales</taxon>
        <taxon>Bionectriaceae</taxon>
        <taxon>Clonostachys</taxon>
    </lineage>
</organism>
<comment type="caution">
    <text evidence="1">The sequence shown here is derived from an EMBL/GenBank/DDBJ whole genome shotgun (WGS) entry which is preliminary data.</text>
</comment>
<sequence>GTFEKDIVEGASELLRRHEKESKNPAEPVSRLKSAATKCNLVVLAPILTLNQVEHHGGLNTTRTLESGIDSHQVEDMGYEDTNGVAFQPTENLQWIEDPLEAVSGIAEENLYLVSHPGVSKGHSGSGINLLESFGIPSTGGLPQQSQTTGDSRFESFTWYPPLNWDELPDIEEEISTALRAETEIEEPGRPNLALSRLPGPDSSAGIFVTGHFEDLGNDENWMEYIYEFPQMMLKAGTYPPFVHPSVYRCSEGEVTAPLAIAFCCLGSYNAAMRSSEKFAYSMINQEREKLIKDFMTRYLARTQTTKILCSPQETWESWALSETIRRTILLVNSINSLSCRVGRQDPRLFESLDDELVFQSPLPAAIDIWRAKTANEWTSKKLSMSVKAAAREKLEIGTAIEGLSLGEIAGYSYATDPDQYSRMVRFIRVIILIY</sequence>
<protein>
    <submittedName>
        <fullName evidence="1">Uncharacterized protein</fullName>
    </submittedName>
</protein>
<dbReference type="Proteomes" id="UP000754883">
    <property type="component" value="Unassembled WGS sequence"/>
</dbReference>
<proteinExistence type="predicted"/>
<name>A0A9N9Y4G6_9HYPO</name>
<dbReference type="EMBL" id="CABFNO020001469">
    <property type="protein sequence ID" value="CAG9990158.1"/>
    <property type="molecule type" value="Genomic_DNA"/>
</dbReference>
<evidence type="ECO:0000313" key="1">
    <source>
        <dbReference type="EMBL" id="CAG9990158.1"/>
    </source>
</evidence>
<dbReference type="AlphaFoldDB" id="A0A9N9Y4G6"/>
<evidence type="ECO:0000313" key="2">
    <source>
        <dbReference type="Proteomes" id="UP000754883"/>
    </source>
</evidence>
<feature type="non-terminal residue" evidence="1">
    <location>
        <position position="435"/>
    </location>
</feature>
<reference evidence="1" key="1">
    <citation type="submission" date="2021-10" db="EMBL/GenBank/DDBJ databases">
        <authorList>
            <person name="Piombo E."/>
        </authorList>
    </citation>
    <scope>NUCLEOTIDE SEQUENCE</scope>
</reference>
<dbReference type="OrthoDB" id="5423818at2759"/>
<keyword evidence="2" id="KW-1185">Reference proteome</keyword>